<proteinExistence type="predicted"/>
<protein>
    <recommendedName>
        <fullName evidence="3">SHOCT domain-containing protein</fullName>
    </recommendedName>
</protein>
<dbReference type="RefSeq" id="WP_248706643.1">
    <property type="nucleotide sequence ID" value="NZ_CAKOET010000011.1"/>
</dbReference>
<dbReference type="EMBL" id="CAKOEU010000007">
    <property type="protein sequence ID" value="CAH1856458.1"/>
    <property type="molecule type" value="Genomic_DNA"/>
</dbReference>
<evidence type="ECO:0008006" key="3">
    <source>
        <dbReference type="Google" id="ProtNLM"/>
    </source>
</evidence>
<reference evidence="1" key="1">
    <citation type="submission" date="2022-03" db="EMBL/GenBank/DDBJ databases">
        <authorList>
            <person name="Hettiarachchi G."/>
        </authorList>
    </citation>
    <scope>NUCLEOTIDE SEQUENCE</scope>
    <source>
        <strain evidence="1">LMG 32447</strain>
    </source>
</reference>
<sequence length="59" mass="7375">MVHGGVDWNSSFDRNRRNYQLKKRNYHLEREKRLRLYLKEGVISKEEFEAKLNNIRYYL</sequence>
<evidence type="ECO:0000313" key="2">
    <source>
        <dbReference type="Proteomes" id="UP000838102"/>
    </source>
</evidence>
<gene>
    <name evidence="1" type="ORF">LMG032447_01290</name>
</gene>
<keyword evidence="2" id="KW-1185">Reference proteome</keyword>
<comment type="caution">
    <text evidence="1">The sequence shown here is derived from an EMBL/GenBank/DDBJ whole genome shotgun (WGS) entry which is preliminary data.</text>
</comment>
<name>A0ABM9D312_9LACO</name>
<accession>A0ABM9D312</accession>
<dbReference type="Proteomes" id="UP000838102">
    <property type="component" value="Unassembled WGS sequence"/>
</dbReference>
<evidence type="ECO:0000313" key="1">
    <source>
        <dbReference type="EMBL" id="CAH1856458.1"/>
    </source>
</evidence>
<organism evidence="1 2">
    <name type="scientific">Convivina praedatoris</name>
    <dbReference type="NCBI Taxonomy" id="2880963"/>
    <lineage>
        <taxon>Bacteria</taxon>
        <taxon>Bacillati</taxon>
        <taxon>Bacillota</taxon>
        <taxon>Bacilli</taxon>
        <taxon>Lactobacillales</taxon>
        <taxon>Lactobacillaceae</taxon>
        <taxon>Convivina</taxon>
    </lineage>
</organism>